<organism evidence="5">
    <name type="scientific">Nitratidesulfovibrio vulgaris (strain DSM 19637 / Miyazaki F)</name>
    <name type="common">Desulfovibrio vulgaris</name>
    <dbReference type="NCBI Taxonomy" id="883"/>
    <lineage>
        <taxon>Bacteria</taxon>
        <taxon>Pseudomonadati</taxon>
        <taxon>Thermodesulfobacteriota</taxon>
        <taxon>Desulfovibrionia</taxon>
        <taxon>Desulfovibrionales</taxon>
        <taxon>Desulfovibrionaceae</taxon>
        <taxon>Nitratidesulfovibrio</taxon>
    </lineage>
</organism>
<reference evidence="5" key="1">
    <citation type="submission" date="2008-10" db="EMBL/GenBank/DDBJ databases">
        <title>Complete sequence of Desulfovibrio vulgaris str. 'Miyazaki F'.</title>
        <authorList>
            <person name="Lucas S."/>
            <person name="Copeland A."/>
            <person name="Lapidus A."/>
            <person name="Glavina del Rio T."/>
            <person name="Dalin E."/>
            <person name="Tice H."/>
            <person name="Bruce D."/>
            <person name="Goodwin L."/>
            <person name="Pitluck S."/>
            <person name="Sims D."/>
            <person name="Brettin T."/>
            <person name="Detter J.C."/>
            <person name="Han C."/>
            <person name="Larimer F."/>
            <person name="Land M."/>
            <person name="Hauser L."/>
            <person name="Kyrpides N."/>
            <person name="Mikhailova N."/>
            <person name="Hazen T.C."/>
            <person name="Richardson P."/>
        </authorList>
    </citation>
    <scope>NUCLEOTIDE SEQUENCE</scope>
    <source>
        <strain evidence="5">Miyazaki F</strain>
    </source>
</reference>
<dbReference type="HOGENOM" id="CLU_027866_1_0_7"/>
<dbReference type="EMBL" id="CP001197">
    <property type="protein sequence ID" value="ACL07273.1"/>
    <property type="molecule type" value="Genomic_DNA"/>
</dbReference>
<dbReference type="PANTHER" id="PTHR43080">
    <property type="entry name" value="CBS DOMAIN-CONTAINING PROTEIN CBSX3, MITOCHONDRIAL"/>
    <property type="match status" value="1"/>
</dbReference>
<feature type="compositionally biased region" description="Basic and acidic residues" evidence="3">
    <location>
        <begin position="14"/>
        <end position="26"/>
    </location>
</feature>
<evidence type="ECO:0000256" key="2">
    <source>
        <dbReference type="PROSITE-ProRule" id="PRU00703"/>
    </source>
</evidence>
<dbReference type="InterPro" id="IPR018821">
    <property type="entry name" value="DUF294_put_nucleoTrafse_sb-bd"/>
</dbReference>
<feature type="region of interest" description="Disordered" evidence="3">
    <location>
        <begin position="96"/>
        <end position="118"/>
    </location>
</feature>
<evidence type="ECO:0000256" key="3">
    <source>
        <dbReference type="SAM" id="MobiDB-lite"/>
    </source>
</evidence>
<sequence>MKTCDPAMATMAPPDREGPLVREGDRATHGPLSLAALPAETPLLRPVREVLEECGTAACRAPLYVAAGTPLREAAARMAGAGASACLVRAAGADTGRDAPGDGADCSRAADSGTTDCQRRADCQHPAGILTERDVVRALARHGAGAASLPVEAAMTAALVTVREDELLFEGLSRMVRHAIRRLVVVAADGAVRGLLEERNLLAAGADNPVQLVADMAAAPDGAACRPLLERARRVVVRCVEQGVPARHVGRLGAELHDHLLARLTHLAVAAMPLPPPAPFGMAVLGSQARREQFLAADQDAAMVISEAFGDVPPEQVADYFQRLAARLAALQTEAGVPDCPHGVVPGNPAWRMTLPQWRADVAAMLRAPDAPGVLRCSMLADARGVDDGWDLVVRLRALLADMVRGAPLMLRYMAREAVRFAPPLGMFGALVVERATTGKADGQGGSAGSRKPDGRMAGALDLKRGGVFPLMHGVRTLTLDAGATAHDTAGRIAQLRAAGVLSATRAADLGEAMDHLLGLRARAQAAALRAGAVPDDRVRPDDLSGLEREQLKQCFKVVADFQDMLRRRYSLHLMT</sequence>
<feature type="region of interest" description="Disordered" evidence="3">
    <location>
        <begin position="1"/>
        <end position="26"/>
    </location>
</feature>
<name>B8DPI6_NITV9</name>
<feature type="domain" description="CBS" evidence="4">
    <location>
        <begin position="155"/>
        <end position="212"/>
    </location>
</feature>
<dbReference type="GO" id="GO:0008773">
    <property type="term" value="F:[protein-PII] uridylyltransferase activity"/>
    <property type="evidence" value="ECO:0007669"/>
    <property type="project" value="InterPro"/>
</dbReference>
<dbReference type="PANTHER" id="PTHR43080:SF2">
    <property type="entry name" value="CBS DOMAIN-CONTAINING PROTEIN"/>
    <property type="match status" value="1"/>
</dbReference>
<dbReference type="Pfam" id="PF10335">
    <property type="entry name" value="DUF294_C"/>
    <property type="match status" value="1"/>
</dbReference>
<dbReference type="AlphaFoldDB" id="B8DPI6"/>
<dbReference type="STRING" id="883.DvMF_0316"/>
<dbReference type="InterPro" id="IPR046342">
    <property type="entry name" value="CBS_dom_sf"/>
</dbReference>
<dbReference type="Pfam" id="PF00571">
    <property type="entry name" value="CBS"/>
    <property type="match status" value="1"/>
</dbReference>
<dbReference type="InterPro" id="IPR000644">
    <property type="entry name" value="CBS_dom"/>
</dbReference>
<dbReference type="SMART" id="SM00116">
    <property type="entry name" value="CBS"/>
    <property type="match status" value="2"/>
</dbReference>
<dbReference type="KEGG" id="dvm:DvMF_0316"/>
<keyword evidence="1 2" id="KW-0129">CBS domain</keyword>
<evidence type="ECO:0000259" key="4">
    <source>
        <dbReference type="PROSITE" id="PS51371"/>
    </source>
</evidence>
<dbReference type="InterPro" id="IPR051257">
    <property type="entry name" value="Diverse_CBS-Domain"/>
</dbReference>
<dbReference type="InterPro" id="IPR005105">
    <property type="entry name" value="GlnD_Uridyltrans_N"/>
</dbReference>
<accession>B8DPI6</accession>
<dbReference type="Pfam" id="PF03445">
    <property type="entry name" value="DUF294"/>
    <property type="match status" value="1"/>
</dbReference>
<dbReference type="eggNOG" id="COG2905">
    <property type="taxonomic scope" value="Bacteria"/>
</dbReference>
<gene>
    <name evidence="5" type="ordered locus">DvMF_0316</name>
</gene>
<dbReference type="SUPFAM" id="SSF54631">
    <property type="entry name" value="CBS-domain pair"/>
    <property type="match status" value="1"/>
</dbReference>
<dbReference type="Gene3D" id="3.10.580.10">
    <property type="entry name" value="CBS-domain"/>
    <property type="match status" value="1"/>
</dbReference>
<protein>
    <submittedName>
        <fullName evidence="5">Putative signal transduction protein with CBS domains</fullName>
    </submittedName>
</protein>
<dbReference type="OrthoDB" id="9808528at2"/>
<evidence type="ECO:0000256" key="1">
    <source>
        <dbReference type="ARBA" id="ARBA00023122"/>
    </source>
</evidence>
<dbReference type="PROSITE" id="PS51371">
    <property type="entry name" value="CBS"/>
    <property type="match status" value="1"/>
</dbReference>
<evidence type="ECO:0000313" key="5">
    <source>
        <dbReference type="EMBL" id="ACL07273.1"/>
    </source>
</evidence>
<proteinExistence type="predicted"/>